<dbReference type="AlphaFoldDB" id="A0A7R7EHF7"/>
<dbReference type="EC" id="3.2.1.26" evidence="3 8"/>
<dbReference type="RefSeq" id="WP_271714589.1">
    <property type="nucleotide sequence ID" value="NZ_AP024169.1"/>
</dbReference>
<feature type="domain" description="Glycosyl hydrolase family 32 N-terminal" evidence="10">
    <location>
        <begin position="33"/>
        <end position="341"/>
    </location>
</feature>
<dbReference type="Pfam" id="PF00251">
    <property type="entry name" value="Glyco_hydro_32N"/>
    <property type="match status" value="1"/>
</dbReference>
<keyword evidence="6 8" id="KW-0326">Glycosidase</keyword>
<dbReference type="InterPro" id="IPR006232">
    <property type="entry name" value="Suc6P_hydrolase"/>
</dbReference>
<dbReference type="GO" id="GO:0004564">
    <property type="term" value="F:beta-fructofuranosidase activity"/>
    <property type="evidence" value="ECO:0007669"/>
    <property type="project" value="UniProtKB-EC"/>
</dbReference>
<dbReference type="SMART" id="SM00640">
    <property type="entry name" value="Glyco_32"/>
    <property type="match status" value="1"/>
</dbReference>
<evidence type="ECO:0000256" key="1">
    <source>
        <dbReference type="ARBA" id="ARBA00004914"/>
    </source>
</evidence>
<keyword evidence="5 8" id="KW-0378">Hydrolase</keyword>
<keyword evidence="9" id="KW-0119">Carbohydrate metabolism</keyword>
<dbReference type="InterPro" id="IPR013148">
    <property type="entry name" value="Glyco_hydro_32_N"/>
</dbReference>
<dbReference type="GO" id="GO:0005985">
    <property type="term" value="P:sucrose metabolic process"/>
    <property type="evidence" value="ECO:0007669"/>
    <property type="project" value="UniProtKB-UniPathway"/>
</dbReference>
<comment type="catalytic activity">
    <reaction evidence="8">
        <text>Hydrolysis of terminal non-reducing beta-D-fructofuranoside residues in beta-D-fructofuranosides.</text>
        <dbReference type="EC" id="3.2.1.26"/>
    </reaction>
</comment>
<evidence type="ECO:0000313" key="13">
    <source>
        <dbReference type="Proteomes" id="UP000595897"/>
    </source>
</evidence>
<dbReference type="SUPFAM" id="SSF75005">
    <property type="entry name" value="Arabinanase/levansucrase/invertase"/>
    <property type="match status" value="1"/>
</dbReference>
<protein>
    <recommendedName>
        <fullName evidence="4 8">Sucrose-6-phosphate hydrolase</fullName>
        <ecNumber evidence="3 8">3.2.1.26</ecNumber>
    </recommendedName>
    <alternativeName>
        <fullName evidence="7 9">Invertase</fullName>
    </alternativeName>
</protein>
<dbReference type="Gene3D" id="2.60.120.560">
    <property type="entry name" value="Exo-inulinase, domain 1"/>
    <property type="match status" value="1"/>
</dbReference>
<gene>
    <name evidence="12" type="primary">sacA</name>
    <name evidence="12" type="ORF">bsdtb5_06000</name>
</gene>
<comment type="similarity">
    <text evidence="2 8">Belongs to the glycosyl hydrolase 32 family.</text>
</comment>
<evidence type="ECO:0000256" key="7">
    <source>
        <dbReference type="ARBA" id="ARBA00033367"/>
    </source>
</evidence>
<comment type="function">
    <text evidence="9">Enables the bacterium to metabolize sucrose as a sole carbon source.</text>
</comment>
<evidence type="ECO:0000256" key="2">
    <source>
        <dbReference type="ARBA" id="ARBA00009902"/>
    </source>
</evidence>
<keyword evidence="13" id="KW-1185">Reference proteome</keyword>
<evidence type="ECO:0000256" key="6">
    <source>
        <dbReference type="ARBA" id="ARBA00023295"/>
    </source>
</evidence>
<dbReference type="GO" id="GO:0005737">
    <property type="term" value="C:cytoplasm"/>
    <property type="evidence" value="ECO:0007669"/>
    <property type="project" value="UniProtKB-SubCell"/>
</dbReference>
<evidence type="ECO:0000256" key="4">
    <source>
        <dbReference type="ARBA" id="ARBA00019623"/>
    </source>
</evidence>
<evidence type="ECO:0000256" key="3">
    <source>
        <dbReference type="ARBA" id="ARBA00012758"/>
    </source>
</evidence>
<organism evidence="12 13">
    <name type="scientific">Anaeromicropila herbilytica</name>
    <dbReference type="NCBI Taxonomy" id="2785025"/>
    <lineage>
        <taxon>Bacteria</taxon>
        <taxon>Bacillati</taxon>
        <taxon>Bacillota</taxon>
        <taxon>Clostridia</taxon>
        <taxon>Lachnospirales</taxon>
        <taxon>Lachnospiraceae</taxon>
        <taxon>Anaeromicropila</taxon>
    </lineage>
</organism>
<evidence type="ECO:0000256" key="8">
    <source>
        <dbReference type="RuleBase" id="RU362110"/>
    </source>
</evidence>
<proteinExistence type="inferred from homology"/>
<comment type="subcellular location">
    <subcellularLocation>
        <location evidence="9">Cytoplasm</location>
    </subcellularLocation>
</comment>
<dbReference type="Pfam" id="PF08244">
    <property type="entry name" value="Glyco_hydro_32C"/>
    <property type="match status" value="1"/>
</dbReference>
<dbReference type="PANTHER" id="PTHR43101:SF1">
    <property type="entry name" value="BETA-FRUCTOSIDASE"/>
    <property type="match status" value="1"/>
</dbReference>
<dbReference type="InterPro" id="IPR013189">
    <property type="entry name" value="Glyco_hydro_32_C"/>
</dbReference>
<dbReference type="SUPFAM" id="SSF49899">
    <property type="entry name" value="Concanavalin A-like lectins/glucanases"/>
    <property type="match status" value="1"/>
</dbReference>
<sequence length="477" mass="55889">MNELGKYLREQTIRKEEEANLLKRNDKYRLKLHLMPKTGWMNDPNGLCQINGVYHVFFQYSPLDARGGMKAWGHYTSKDLINWECQEAPLFPDMPYDKDGVYSGCALVNKDIMYLFYTGNVKHEGDYDYILRGREANTVLVTSEDGIHFSDKELLMTNKDYPKKYTCHIRDPKVWKENDTFYMIQGGRTKEDKGVALLFTSKDLYHWEYDKEITTDEMFGYMWECPDYFEVQKEKILSISPQGLEVEKFRFQNIYQSGYFKVNGNITKDCSLEDFTEWDMGYDFYAPQTFEDEKGRRILIGWAGVPDAPYDNEPTVHYGWQHALTFPREITVVDGKVLQNPVEEILSLRKGSFIIPSNKKVKVQQDIFELDIETEVNIPCIIEYICGVEKVIISYQEGILSLSLTKEAGRGRELRKLKVEKLEHMQIFVDTSMMEIYVNQGEFVLTTRFYFEGEDRSIRIEGSKENILWTLNEMQGL</sequence>
<dbReference type="InterPro" id="IPR013320">
    <property type="entry name" value="ConA-like_dom_sf"/>
</dbReference>
<dbReference type="EMBL" id="AP024169">
    <property type="protein sequence ID" value="BCN29305.1"/>
    <property type="molecule type" value="Genomic_DNA"/>
</dbReference>
<reference evidence="12 13" key="1">
    <citation type="submission" date="2020-11" db="EMBL/GenBank/DDBJ databases">
        <title>Draft genome sequencing of a Lachnospiraceae strain isolated from anoxic soil subjected to BSD treatment.</title>
        <authorList>
            <person name="Uek A."/>
            <person name="Tonouchi A."/>
        </authorList>
    </citation>
    <scope>NUCLEOTIDE SEQUENCE [LARGE SCALE GENOMIC DNA]</scope>
    <source>
        <strain evidence="12 13">TB5</strain>
    </source>
</reference>
<feature type="domain" description="Glycosyl hydrolase family 32 C-terminal" evidence="11">
    <location>
        <begin position="422"/>
        <end position="459"/>
    </location>
</feature>
<evidence type="ECO:0000259" key="10">
    <source>
        <dbReference type="Pfam" id="PF00251"/>
    </source>
</evidence>
<dbReference type="InterPro" id="IPR001362">
    <property type="entry name" value="Glyco_hydro_32"/>
</dbReference>
<dbReference type="InterPro" id="IPR018053">
    <property type="entry name" value="Glyco_hydro_32_AS"/>
</dbReference>
<dbReference type="UniPathway" id="UPA00238"/>
<dbReference type="CDD" id="cd18623">
    <property type="entry name" value="GH32_ScrB-like"/>
    <property type="match status" value="1"/>
</dbReference>
<dbReference type="Gene3D" id="2.115.10.20">
    <property type="entry name" value="Glycosyl hydrolase domain, family 43"/>
    <property type="match status" value="1"/>
</dbReference>
<name>A0A7R7EHF7_9FIRM</name>
<dbReference type="NCBIfam" id="TIGR01322">
    <property type="entry name" value="scrB_fam"/>
    <property type="match status" value="1"/>
</dbReference>
<dbReference type="PROSITE" id="PS00609">
    <property type="entry name" value="GLYCOSYL_HYDROL_F32"/>
    <property type="match status" value="1"/>
</dbReference>
<evidence type="ECO:0000256" key="5">
    <source>
        <dbReference type="ARBA" id="ARBA00022801"/>
    </source>
</evidence>
<evidence type="ECO:0000259" key="11">
    <source>
        <dbReference type="Pfam" id="PF08244"/>
    </source>
</evidence>
<dbReference type="PANTHER" id="PTHR43101">
    <property type="entry name" value="BETA-FRUCTOSIDASE"/>
    <property type="match status" value="1"/>
</dbReference>
<dbReference type="InterPro" id="IPR023296">
    <property type="entry name" value="Glyco_hydro_beta-prop_sf"/>
</dbReference>
<comment type="pathway">
    <text evidence="1 9">Glycan biosynthesis; sucrose metabolism.</text>
</comment>
<dbReference type="KEGG" id="ahb:bsdtb5_06000"/>
<accession>A0A7R7EHF7</accession>
<evidence type="ECO:0000256" key="9">
    <source>
        <dbReference type="RuleBase" id="RU365015"/>
    </source>
</evidence>
<dbReference type="Proteomes" id="UP000595897">
    <property type="component" value="Chromosome"/>
</dbReference>
<evidence type="ECO:0000313" key="12">
    <source>
        <dbReference type="EMBL" id="BCN29305.1"/>
    </source>
</evidence>
<dbReference type="InterPro" id="IPR051214">
    <property type="entry name" value="GH32_Enzymes"/>
</dbReference>
<keyword evidence="9" id="KW-0963">Cytoplasm</keyword>